<proteinExistence type="predicted"/>
<evidence type="ECO:0000256" key="1">
    <source>
        <dbReference type="SAM" id="MobiDB-lite"/>
    </source>
</evidence>
<evidence type="ECO:0000313" key="3">
    <source>
        <dbReference type="Proteomes" id="UP000015106"/>
    </source>
</evidence>
<feature type="compositionally biased region" description="Low complexity" evidence="1">
    <location>
        <begin position="97"/>
        <end position="121"/>
    </location>
</feature>
<accession>A0A8R7P3E9</accession>
<name>A0A8R7P3E9_TRIUA</name>
<reference evidence="2" key="2">
    <citation type="submission" date="2018-03" db="EMBL/GenBank/DDBJ databases">
        <title>The Triticum urartu genome reveals the dynamic nature of wheat genome evolution.</title>
        <authorList>
            <person name="Ling H."/>
            <person name="Ma B."/>
            <person name="Shi X."/>
            <person name="Liu H."/>
            <person name="Dong L."/>
            <person name="Sun H."/>
            <person name="Cao Y."/>
            <person name="Gao Q."/>
            <person name="Zheng S."/>
            <person name="Li Y."/>
            <person name="Yu Y."/>
            <person name="Du H."/>
            <person name="Qi M."/>
            <person name="Li Y."/>
            <person name="Yu H."/>
            <person name="Cui Y."/>
            <person name="Wang N."/>
            <person name="Chen C."/>
            <person name="Wu H."/>
            <person name="Zhao Y."/>
            <person name="Zhang J."/>
            <person name="Li Y."/>
            <person name="Zhou W."/>
            <person name="Zhang B."/>
            <person name="Hu W."/>
            <person name="Eijk M."/>
            <person name="Tang J."/>
            <person name="Witsenboer H."/>
            <person name="Zhao S."/>
            <person name="Li Z."/>
            <person name="Zhang A."/>
            <person name="Wang D."/>
            <person name="Liang C."/>
        </authorList>
    </citation>
    <scope>NUCLEOTIDE SEQUENCE [LARGE SCALE GENOMIC DNA]</scope>
    <source>
        <strain evidence="2">cv. G1812</strain>
    </source>
</reference>
<dbReference type="AlphaFoldDB" id="A0A8R7P3E9"/>
<dbReference type="Gramene" id="TuG1812G0100002894.01.T01">
    <property type="protein sequence ID" value="TuG1812G0100002894.01.T01.cds397191"/>
    <property type="gene ID" value="TuG1812G0100002894.01"/>
</dbReference>
<reference evidence="2" key="3">
    <citation type="submission" date="2022-06" db="UniProtKB">
        <authorList>
            <consortium name="EnsemblPlants"/>
        </authorList>
    </citation>
    <scope>IDENTIFICATION</scope>
</reference>
<dbReference type="EnsemblPlants" id="TuG1812G0100002894.01.T01">
    <property type="protein sequence ID" value="TuG1812G0100002894.01.T01.cds397191"/>
    <property type="gene ID" value="TuG1812G0100002894.01"/>
</dbReference>
<keyword evidence="3" id="KW-1185">Reference proteome</keyword>
<evidence type="ECO:0000313" key="2">
    <source>
        <dbReference type="EnsemblPlants" id="TuG1812G0100002894.01.T01.cds397191"/>
    </source>
</evidence>
<dbReference type="EnsemblPlants" id="TuG1812G0100002894.01.T02">
    <property type="protein sequence ID" value="TuG1812G0100002894.01.T02.cds397189"/>
    <property type="gene ID" value="TuG1812G0100002894.01"/>
</dbReference>
<dbReference type="Gramene" id="TuG1812G0100002894.01.T02">
    <property type="protein sequence ID" value="TuG1812G0100002894.01.T02.cds397189"/>
    <property type="gene ID" value="TuG1812G0100002894.01"/>
</dbReference>
<dbReference type="Proteomes" id="UP000015106">
    <property type="component" value="Chromosome 1"/>
</dbReference>
<reference evidence="3" key="1">
    <citation type="journal article" date="2013" name="Nature">
        <title>Draft genome of the wheat A-genome progenitor Triticum urartu.</title>
        <authorList>
            <person name="Ling H.Q."/>
            <person name="Zhao S."/>
            <person name="Liu D."/>
            <person name="Wang J."/>
            <person name="Sun H."/>
            <person name="Zhang C."/>
            <person name="Fan H."/>
            <person name="Li D."/>
            <person name="Dong L."/>
            <person name="Tao Y."/>
            <person name="Gao C."/>
            <person name="Wu H."/>
            <person name="Li Y."/>
            <person name="Cui Y."/>
            <person name="Guo X."/>
            <person name="Zheng S."/>
            <person name="Wang B."/>
            <person name="Yu K."/>
            <person name="Liang Q."/>
            <person name="Yang W."/>
            <person name="Lou X."/>
            <person name="Chen J."/>
            <person name="Feng M."/>
            <person name="Jian J."/>
            <person name="Zhang X."/>
            <person name="Luo G."/>
            <person name="Jiang Y."/>
            <person name="Liu J."/>
            <person name="Wang Z."/>
            <person name="Sha Y."/>
            <person name="Zhang B."/>
            <person name="Wu H."/>
            <person name="Tang D."/>
            <person name="Shen Q."/>
            <person name="Xue P."/>
            <person name="Zou S."/>
            <person name="Wang X."/>
            <person name="Liu X."/>
            <person name="Wang F."/>
            <person name="Yang Y."/>
            <person name="An X."/>
            <person name="Dong Z."/>
            <person name="Zhang K."/>
            <person name="Zhang X."/>
            <person name="Luo M.C."/>
            <person name="Dvorak J."/>
            <person name="Tong Y."/>
            <person name="Wang J."/>
            <person name="Yang H."/>
            <person name="Li Z."/>
            <person name="Wang D."/>
            <person name="Zhang A."/>
            <person name="Wang J."/>
        </authorList>
    </citation>
    <scope>NUCLEOTIDE SEQUENCE</scope>
    <source>
        <strain evidence="3">cv. G1812</strain>
    </source>
</reference>
<feature type="region of interest" description="Disordered" evidence="1">
    <location>
        <begin position="95"/>
        <end position="140"/>
    </location>
</feature>
<sequence length="140" mass="14640">MSAFTARSSSAAATKLFLSRSTSMATATPMQATSVNAFRCCSAYSGHGAIGTPNHRLSRIEFHPPCVTKPPTAACARISFCGAFAGHTRPCSFVLPRNPSGSSSPRSASEGSRAPAAGGPRSTHRKRWPLRSSPWAISCA</sequence>
<organism evidence="2 3">
    <name type="scientific">Triticum urartu</name>
    <name type="common">Red wild einkorn</name>
    <name type="synonym">Crithodium urartu</name>
    <dbReference type="NCBI Taxonomy" id="4572"/>
    <lineage>
        <taxon>Eukaryota</taxon>
        <taxon>Viridiplantae</taxon>
        <taxon>Streptophyta</taxon>
        <taxon>Embryophyta</taxon>
        <taxon>Tracheophyta</taxon>
        <taxon>Spermatophyta</taxon>
        <taxon>Magnoliopsida</taxon>
        <taxon>Liliopsida</taxon>
        <taxon>Poales</taxon>
        <taxon>Poaceae</taxon>
        <taxon>BOP clade</taxon>
        <taxon>Pooideae</taxon>
        <taxon>Triticodae</taxon>
        <taxon>Triticeae</taxon>
        <taxon>Triticinae</taxon>
        <taxon>Triticum</taxon>
    </lineage>
</organism>
<protein>
    <submittedName>
        <fullName evidence="2">Uncharacterized protein</fullName>
    </submittedName>
</protein>